<dbReference type="Proteomes" id="UP000486602">
    <property type="component" value="Unassembled WGS sequence"/>
</dbReference>
<evidence type="ECO:0000256" key="4">
    <source>
        <dbReference type="PIRSR" id="PIRSR000149-1"/>
    </source>
</evidence>
<protein>
    <recommendedName>
        <fullName evidence="9">Glyceraldehyde-3-phosphate dehydrogenase</fullName>
        <ecNumber evidence="9">1.2.1.-</ecNumber>
    </recommendedName>
</protein>
<feature type="active site" description="Nucleophile" evidence="4">
    <location>
        <position position="151"/>
    </location>
</feature>
<dbReference type="EC" id="1.2.1.-" evidence="9"/>
<dbReference type="Pfam" id="PF00044">
    <property type="entry name" value="Gp_dh_N"/>
    <property type="match status" value="1"/>
</dbReference>
<evidence type="ECO:0000256" key="5">
    <source>
        <dbReference type="PIRSR" id="PIRSR000149-2"/>
    </source>
</evidence>
<keyword evidence="6" id="KW-0547">Nucleotide-binding</keyword>
<dbReference type="Gene3D" id="3.40.50.720">
    <property type="entry name" value="NAD(P)-binding Rossmann-like Domain"/>
    <property type="match status" value="1"/>
</dbReference>
<evidence type="ECO:0000256" key="9">
    <source>
        <dbReference type="RuleBase" id="RU361160"/>
    </source>
</evidence>
<feature type="binding site" evidence="6">
    <location>
        <position position="313"/>
    </location>
    <ligand>
        <name>NAD(+)</name>
        <dbReference type="ChEBI" id="CHEBI:57540"/>
    </ligand>
</feature>
<comment type="caution">
    <text evidence="11">The sequence shown here is derived from an EMBL/GenBank/DDBJ whole genome shotgun (WGS) entry which is preliminary data.</text>
</comment>
<feature type="binding site" evidence="6">
    <location>
        <position position="33"/>
    </location>
    <ligand>
        <name>NAD(+)</name>
        <dbReference type="ChEBI" id="CHEBI:57540"/>
    </ligand>
</feature>
<evidence type="ECO:0000256" key="3">
    <source>
        <dbReference type="ARBA" id="ARBA00023002"/>
    </source>
</evidence>
<evidence type="ECO:0000256" key="2">
    <source>
        <dbReference type="ARBA" id="ARBA00011881"/>
    </source>
</evidence>
<name>A0A7K3WUH0_9FLAO</name>
<dbReference type="AlphaFoldDB" id="A0A7K3WUH0"/>
<dbReference type="SMART" id="SM00846">
    <property type="entry name" value="Gp_dh_N"/>
    <property type="match status" value="1"/>
</dbReference>
<keyword evidence="12" id="KW-1185">Reference proteome</keyword>
<dbReference type="GO" id="GO:0016620">
    <property type="term" value="F:oxidoreductase activity, acting on the aldehyde or oxo group of donors, NAD or NADP as acceptor"/>
    <property type="evidence" value="ECO:0007669"/>
    <property type="project" value="InterPro"/>
</dbReference>
<keyword evidence="6" id="KW-0520">NAD</keyword>
<dbReference type="RefSeq" id="WP_163286644.1">
    <property type="nucleotide sequence ID" value="NZ_JAAGVY010000043.1"/>
</dbReference>
<comment type="similarity">
    <text evidence="1 8">Belongs to the glyceraldehyde-3-phosphate dehydrogenase family.</text>
</comment>
<dbReference type="SUPFAM" id="SSF51735">
    <property type="entry name" value="NAD(P)-binding Rossmann-fold domains"/>
    <property type="match status" value="1"/>
</dbReference>
<evidence type="ECO:0000259" key="10">
    <source>
        <dbReference type="SMART" id="SM00846"/>
    </source>
</evidence>
<evidence type="ECO:0000313" key="11">
    <source>
        <dbReference type="EMBL" id="NEN25188.1"/>
    </source>
</evidence>
<reference evidence="11 12" key="1">
    <citation type="submission" date="2020-02" db="EMBL/GenBank/DDBJ databases">
        <title>Out from the shadows clarifying the taxonomy of the family Cryomorphaceae and related taxa by utilizing the GTDB taxonomic framework.</title>
        <authorList>
            <person name="Bowman J.P."/>
        </authorList>
    </citation>
    <scope>NUCLEOTIDE SEQUENCE [LARGE SCALE GENOMIC DNA]</scope>
    <source>
        <strain evidence="11 12">QSSC 1-22</strain>
    </source>
</reference>
<feature type="binding site" evidence="6">
    <location>
        <position position="120"/>
    </location>
    <ligand>
        <name>NAD(+)</name>
        <dbReference type="ChEBI" id="CHEBI:57540"/>
    </ligand>
</feature>
<feature type="binding site" evidence="5">
    <location>
        <begin position="209"/>
        <end position="210"/>
    </location>
    <ligand>
        <name>D-glyceraldehyde 3-phosphate</name>
        <dbReference type="ChEBI" id="CHEBI:59776"/>
    </ligand>
</feature>
<accession>A0A7K3WUH0</accession>
<evidence type="ECO:0000256" key="6">
    <source>
        <dbReference type="PIRSR" id="PIRSR000149-3"/>
    </source>
</evidence>
<dbReference type="InterPro" id="IPR020828">
    <property type="entry name" value="GlycerAld_3-P_DH_NAD(P)-bd"/>
</dbReference>
<feature type="site" description="Activates thiol group during catalysis" evidence="7">
    <location>
        <position position="178"/>
    </location>
</feature>
<feature type="binding site" evidence="6">
    <location>
        <begin position="11"/>
        <end position="12"/>
    </location>
    <ligand>
        <name>NAD(+)</name>
        <dbReference type="ChEBI" id="CHEBI:57540"/>
    </ligand>
</feature>
<feature type="domain" description="Glyceraldehyde 3-phosphate dehydrogenase NAD(P) binding" evidence="10">
    <location>
        <begin position="2"/>
        <end position="151"/>
    </location>
</feature>
<dbReference type="InterPro" id="IPR020831">
    <property type="entry name" value="GlycerAld/Erythrose_P_DH"/>
</dbReference>
<comment type="subunit">
    <text evidence="2">Homotetramer.</text>
</comment>
<dbReference type="PIRSF" id="PIRSF000149">
    <property type="entry name" value="GAP_DH"/>
    <property type="match status" value="1"/>
</dbReference>
<evidence type="ECO:0000256" key="8">
    <source>
        <dbReference type="RuleBase" id="RU000397"/>
    </source>
</evidence>
<dbReference type="EMBL" id="JAAGVY010000043">
    <property type="protein sequence ID" value="NEN25188.1"/>
    <property type="molecule type" value="Genomic_DNA"/>
</dbReference>
<feature type="binding site" evidence="6">
    <location>
        <position position="78"/>
    </location>
    <ligand>
        <name>NAD(+)</name>
        <dbReference type="ChEBI" id="CHEBI:57540"/>
    </ligand>
</feature>
<dbReference type="CDD" id="cd05214">
    <property type="entry name" value="GAPDH_I_N"/>
    <property type="match status" value="1"/>
</dbReference>
<feature type="binding site" evidence="5">
    <location>
        <position position="232"/>
    </location>
    <ligand>
        <name>D-glyceraldehyde 3-phosphate</name>
        <dbReference type="ChEBI" id="CHEBI:59776"/>
    </ligand>
</feature>
<evidence type="ECO:0000256" key="7">
    <source>
        <dbReference type="PIRSR" id="PIRSR000149-4"/>
    </source>
</evidence>
<dbReference type="PROSITE" id="PS00071">
    <property type="entry name" value="GAPDH"/>
    <property type="match status" value="1"/>
</dbReference>
<dbReference type="GO" id="GO:0006006">
    <property type="term" value="P:glucose metabolic process"/>
    <property type="evidence" value="ECO:0007669"/>
    <property type="project" value="InterPro"/>
</dbReference>
<dbReference type="InterPro" id="IPR020829">
    <property type="entry name" value="GlycerAld_3-P_DH_cat"/>
</dbReference>
<dbReference type="InterPro" id="IPR020830">
    <property type="entry name" value="GlycerAld_3-P_DH_AS"/>
</dbReference>
<dbReference type="GO" id="GO:0051287">
    <property type="term" value="F:NAD binding"/>
    <property type="evidence" value="ECO:0007669"/>
    <property type="project" value="InterPro"/>
</dbReference>
<dbReference type="Pfam" id="PF02800">
    <property type="entry name" value="Gp_dh_C"/>
    <property type="match status" value="1"/>
</dbReference>
<keyword evidence="3 9" id="KW-0560">Oxidoreductase</keyword>
<dbReference type="NCBIfam" id="TIGR01534">
    <property type="entry name" value="GAPDH-I"/>
    <property type="match status" value="1"/>
</dbReference>
<gene>
    <name evidence="11" type="primary">gap</name>
    <name evidence="11" type="ORF">G3O08_16930</name>
</gene>
<dbReference type="InterPro" id="IPR036291">
    <property type="entry name" value="NAD(P)-bd_dom_sf"/>
</dbReference>
<proteinExistence type="inferred from homology"/>
<evidence type="ECO:0000256" key="1">
    <source>
        <dbReference type="ARBA" id="ARBA00007406"/>
    </source>
</evidence>
<sequence>MKKIAINGFGRIGRLTFRELLTKSNVEVVAINDLTDAHTLAHLLKYDSNQGRFDGEVGYEGKDSLIVNGKKIKLFAERDPENLPWKELEIDVVAECTGIFRSTESAGKHLKAGAKRVIISAPADDDVKTVVIGVNEDTITDADKIISNASCTTNCLAPIAMVLDEEFGIKQGFINTIHAYTADQNLQDAPHRDLRRARAAAQSMIPTTTGAASAVGLVLPNLKGKLDGIATRVPVAVGSMTDLVAVLNREVTAAEINAAIKKAANGKLKGIVEYTEDPIVSVDIVGSRYSSIFDSGITLADGNMIKVVAWYDNEYGYSSRTAELIAMV</sequence>
<dbReference type="InterPro" id="IPR006424">
    <property type="entry name" value="Glyceraldehyde-3-P_DH_1"/>
</dbReference>
<dbReference type="CDD" id="cd18126">
    <property type="entry name" value="GAPDH_I_C"/>
    <property type="match status" value="1"/>
</dbReference>
<feature type="binding site" evidence="5">
    <location>
        <begin position="150"/>
        <end position="152"/>
    </location>
    <ligand>
        <name>D-glyceraldehyde 3-phosphate</name>
        <dbReference type="ChEBI" id="CHEBI:59776"/>
    </ligand>
</feature>
<dbReference type="PRINTS" id="PR00078">
    <property type="entry name" value="G3PDHDRGNASE"/>
</dbReference>
<dbReference type="FunFam" id="3.30.360.10:FF:000002">
    <property type="entry name" value="Glyceraldehyde-3-phosphate dehydrogenase"/>
    <property type="match status" value="1"/>
</dbReference>
<dbReference type="FunFam" id="3.40.50.720:FF:000001">
    <property type="entry name" value="Glyceraldehyde-3-phosphate dehydrogenase"/>
    <property type="match status" value="1"/>
</dbReference>
<dbReference type="SUPFAM" id="SSF55347">
    <property type="entry name" value="Glyceraldehyde-3-phosphate dehydrogenase-like, C-terminal domain"/>
    <property type="match status" value="1"/>
</dbReference>
<dbReference type="PANTHER" id="PTHR43148">
    <property type="entry name" value="GLYCERALDEHYDE-3-PHOSPHATE DEHYDROGENASE 2"/>
    <property type="match status" value="1"/>
</dbReference>
<organism evidence="11 12">
    <name type="scientific">Cryomorpha ignava</name>
    <dbReference type="NCBI Taxonomy" id="101383"/>
    <lineage>
        <taxon>Bacteria</taxon>
        <taxon>Pseudomonadati</taxon>
        <taxon>Bacteroidota</taxon>
        <taxon>Flavobacteriia</taxon>
        <taxon>Flavobacteriales</taxon>
        <taxon>Cryomorphaceae</taxon>
        <taxon>Cryomorpha</taxon>
    </lineage>
</organism>
<dbReference type="GO" id="GO:0050661">
    <property type="term" value="F:NADP binding"/>
    <property type="evidence" value="ECO:0007669"/>
    <property type="project" value="InterPro"/>
</dbReference>
<feature type="binding site" evidence="5">
    <location>
        <position position="181"/>
    </location>
    <ligand>
        <name>D-glyceraldehyde 3-phosphate</name>
        <dbReference type="ChEBI" id="CHEBI:59776"/>
    </ligand>
</feature>
<evidence type="ECO:0000313" key="12">
    <source>
        <dbReference type="Proteomes" id="UP000486602"/>
    </source>
</evidence>
<dbReference type="Gene3D" id="3.30.360.10">
    <property type="entry name" value="Dihydrodipicolinate Reductase, domain 2"/>
    <property type="match status" value="1"/>
</dbReference>